<evidence type="ECO:0000313" key="3">
    <source>
        <dbReference type="Proteomes" id="UP000438429"/>
    </source>
</evidence>
<feature type="compositionally biased region" description="Basic and acidic residues" evidence="1">
    <location>
        <begin position="56"/>
        <end position="78"/>
    </location>
</feature>
<name>A0A6A4TJI7_SCOMX</name>
<evidence type="ECO:0000313" key="2">
    <source>
        <dbReference type="EMBL" id="KAF0044969.1"/>
    </source>
</evidence>
<dbReference type="AlphaFoldDB" id="A0A6A4TJI7"/>
<proteinExistence type="predicted"/>
<accession>A0A6A4TJI7</accession>
<feature type="compositionally biased region" description="Polar residues" evidence="1">
    <location>
        <begin position="25"/>
        <end position="41"/>
    </location>
</feature>
<feature type="region of interest" description="Disordered" evidence="1">
    <location>
        <begin position="19"/>
        <end position="87"/>
    </location>
</feature>
<evidence type="ECO:0000256" key="1">
    <source>
        <dbReference type="SAM" id="MobiDB-lite"/>
    </source>
</evidence>
<organism evidence="2 3">
    <name type="scientific">Scophthalmus maximus</name>
    <name type="common">Turbot</name>
    <name type="synonym">Psetta maxima</name>
    <dbReference type="NCBI Taxonomy" id="52904"/>
    <lineage>
        <taxon>Eukaryota</taxon>
        <taxon>Metazoa</taxon>
        <taxon>Chordata</taxon>
        <taxon>Craniata</taxon>
        <taxon>Vertebrata</taxon>
        <taxon>Euteleostomi</taxon>
        <taxon>Actinopterygii</taxon>
        <taxon>Neopterygii</taxon>
        <taxon>Teleostei</taxon>
        <taxon>Neoteleostei</taxon>
        <taxon>Acanthomorphata</taxon>
        <taxon>Carangaria</taxon>
        <taxon>Pleuronectiformes</taxon>
        <taxon>Pleuronectoidei</taxon>
        <taxon>Scophthalmidae</taxon>
        <taxon>Scophthalmus</taxon>
    </lineage>
</organism>
<reference evidence="2 3" key="1">
    <citation type="submission" date="2019-06" db="EMBL/GenBank/DDBJ databases">
        <title>Draft genomes of female and male turbot (Scophthalmus maximus).</title>
        <authorList>
            <person name="Xu H."/>
            <person name="Xu X.-W."/>
            <person name="Shao C."/>
            <person name="Chen S."/>
        </authorList>
    </citation>
    <scope>NUCLEOTIDE SEQUENCE [LARGE SCALE GENOMIC DNA]</scope>
    <source>
        <strain evidence="2">Ysfricsl-2016a</strain>
        <tissue evidence="2">Blood</tissue>
    </source>
</reference>
<protein>
    <submittedName>
        <fullName evidence="2">Uncharacterized protein</fullName>
    </submittedName>
</protein>
<comment type="caution">
    <text evidence="2">The sequence shown here is derived from an EMBL/GenBank/DDBJ whole genome shotgun (WGS) entry which is preliminary data.</text>
</comment>
<gene>
    <name evidence="2" type="ORF">F2P81_001498</name>
</gene>
<sequence>MRKTFIHLLQIFSMGRGESLVGTGRSASREQQPANMSSLKKTQAHRSHISAELLDVESHSKEKQLVHSGSREQTDRRSVLLLSAPSK</sequence>
<dbReference type="EMBL" id="VEVO01000002">
    <property type="protein sequence ID" value="KAF0044969.1"/>
    <property type="molecule type" value="Genomic_DNA"/>
</dbReference>
<dbReference type="Proteomes" id="UP000438429">
    <property type="component" value="Unassembled WGS sequence"/>
</dbReference>